<organism evidence="3 4">
    <name type="scientific">Kribbella steppae</name>
    <dbReference type="NCBI Taxonomy" id="2512223"/>
    <lineage>
        <taxon>Bacteria</taxon>
        <taxon>Bacillati</taxon>
        <taxon>Actinomycetota</taxon>
        <taxon>Actinomycetes</taxon>
        <taxon>Propionibacteriales</taxon>
        <taxon>Kribbellaceae</taxon>
        <taxon>Kribbella</taxon>
    </lineage>
</organism>
<name>A0A4V2RYZ8_9ACTN</name>
<gene>
    <name evidence="3" type="ORF">EV652_10971</name>
</gene>
<dbReference type="OrthoDB" id="4334992at2"/>
<dbReference type="Proteomes" id="UP000294508">
    <property type="component" value="Unassembled WGS sequence"/>
</dbReference>
<dbReference type="Gene3D" id="1.25.40.10">
    <property type="entry name" value="Tetratricopeptide repeat domain"/>
    <property type="match status" value="1"/>
</dbReference>
<protein>
    <submittedName>
        <fullName evidence="3">Putative esterase</fullName>
    </submittedName>
</protein>
<dbReference type="InterPro" id="IPR054527">
    <property type="entry name" value="BCE_2095-like_N"/>
</dbReference>
<dbReference type="InterPro" id="IPR011990">
    <property type="entry name" value="TPR-like_helical_dom_sf"/>
</dbReference>
<dbReference type="Pfam" id="PF22316">
    <property type="entry name" value="ABhydrolase-like_N"/>
    <property type="match status" value="1"/>
</dbReference>
<accession>A0A4V2RYZ8</accession>
<dbReference type="AlphaFoldDB" id="A0A4V2RYZ8"/>
<dbReference type="InterPro" id="IPR022742">
    <property type="entry name" value="Hydrolase_4"/>
</dbReference>
<dbReference type="SUPFAM" id="SSF53474">
    <property type="entry name" value="alpha/beta-Hydrolases"/>
    <property type="match status" value="1"/>
</dbReference>
<keyword evidence="4" id="KW-1185">Reference proteome</keyword>
<evidence type="ECO:0000259" key="2">
    <source>
        <dbReference type="Pfam" id="PF22316"/>
    </source>
</evidence>
<comment type="caution">
    <text evidence="3">The sequence shown here is derived from an EMBL/GenBank/DDBJ whole genome shotgun (WGS) entry which is preliminary data.</text>
</comment>
<proteinExistence type="predicted"/>
<dbReference type="InterPro" id="IPR029058">
    <property type="entry name" value="AB_hydrolase_fold"/>
</dbReference>
<sequence length="300" mass="31762">MQSPEAEYDALTDRVASLYEQGAYGQALAALDQADDALQPWLAELTHLRACFLAVLGQPDQALAALQSAATAGAWWDESLLTEDDDLTSLQSLPGFADLLSLSGERRAASVSASAKPVVLLPSGEVRGVVVALHGAGQRATHAARDWASATSLGYALVCVESSQLMSPMYRTWPDPERSRDDVARALAQLPTELESVEVIAAGFSAGGRVALDWALIAQPRPVAGVVVLAPALRQLPSEASGALEPAVVLMGTDDELREVVEEAGEQLRGLGVSVEWLPGVGHEFPADFADLLSRVLFRK</sequence>
<feature type="domain" description="Serine aminopeptidase S33" evidence="1">
    <location>
        <begin position="125"/>
        <end position="236"/>
    </location>
</feature>
<evidence type="ECO:0000259" key="1">
    <source>
        <dbReference type="Pfam" id="PF12146"/>
    </source>
</evidence>
<dbReference type="Pfam" id="PF12146">
    <property type="entry name" value="Hydrolase_4"/>
    <property type="match status" value="1"/>
</dbReference>
<reference evidence="3 4" key="1">
    <citation type="journal article" date="2015" name="Stand. Genomic Sci.">
        <title>Genomic Encyclopedia of Bacterial and Archaeal Type Strains, Phase III: the genomes of soil and plant-associated and newly described type strains.</title>
        <authorList>
            <person name="Whitman W.B."/>
            <person name="Woyke T."/>
            <person name="Klenk H.P."/>
            <person name="Zhou Y."/>
            <person name="Lilburn T.G."/>
            <person name="Beck B.J."/>
            <person name="De Vos P."/>
            <person name="Vandamme P."/>
            <person name="Eisen J.A."/>
            <person name="Garrity G."/>
            <person name="Hugenholtz P."/>
            <person name="Kyrpides N.C."/>
        </authorList>
    </citation>
    <scope>NUCLEOTIDE SEQUENCE [LARGE SCALE GENOMIC DNA]</scope>
    <source>
        <strain evidence="3 4">VKM Ac-2572</strain>
    </source>
</reference>
<dbReference type="EMBL" id="SLWN01000009">
    <property type="protein sequence ID" value="TCO23246.1"/>
    <property type="molecule type" value="Genomic_DNA"/>
</dbReference>
<feature type="domain" description="BCE-2095-like N-terminal" evidence="2">
    <location>
        <begin position="8"/>
        <end position="108"/>
    </location>
</feature>
<dbReference type="RefSeq" id="WP_132211864.1">
    <property type="nucleotide sequence ID" value="NZ_SLWN01000009.1"/>
</dbReference>
<evidence type="ECO:0000313" key="3">
    <source>
        <dbReference type="EMBL" id="TCO23246.1"/>
    </source>
</evidence>
<dbReference type="Gene3D" id="3.40.50.1820">
    <property type="entry name" value="alpha/beta hydrolase"/>
    <property type="match status" value="1"/>
</dbReference>
<dbReference type="SUPFAM" id="SSF48452">
    <property type="entry name" value="TPR-like"/>
    <property type="match status" value="1"/>
</dbReference>
<evidence type="ECO:0000313" key="4">
    <source>
        <dbReference type="Proteomes" id="UP000294508"/>
    </source>
</evidence>